<dbReference type="eggNOG" id="COG5617">
    <property type="taxonomic scope" value="Bacteria"/>
</dbReference>
<gene>
    <name evidence="3" type="ORF">BCUN_0306</name>
</gene>
<dbReference type="PANTHER" id="PTHR43685:SF3">
    <property type="entry name" value="SLR2126 PROTEIN"/>
    <property type="match status" value="1"/>
</dbReference>
<feature type="transmembrane region" description="Helical" evidence="1">
    <location>
        <begin position="592"/>
        <end position="620"/>
    </location>
</feature>
<feature type="transmembrane region" description="Helical" evidence="1">
    <location>
        <begin position="528"/>
        <end position="547"/>
    </location>
</feature>
<feature type="transmembrane region" description="Helical" evidence="1">
    <location>
        <begin position="499"/>
        <end position="522"/>
    </location>
</feature>
<feature type="transmembrane region" description="Helical" evidence="1">
    <location>
        <begin position="467"/>
        <end position="492"/>
    </location>
</feature>
<dbReference type="EMBL" id="JGYV01000001">
    <property type="protein sequence ID" value="KFI65811.1"/>
    <property type="molecule type" value="Genomic_DNA"/>
</dbReference>
<keyword evidence="1" id="KW-1133">Transmembrane helix</keyword>
<dbReference type="PANTHER" id="PTHR43685">
    <property type="entry name" value="GLYCOSYLTRANSFERASE"/>
    <property type="match status" value="1"/>
</dbReference>
<evidence type="ECO:0000313" key="3">
    <source>
        <dbReference type="EMBL" id="KFI65811.1"/>
    </source>
</evidence>
<dbReference type="AlphaFoldDB" id="A0A087B461"/>
<dbReference type="RefSeq" id="WP_033515500.1">
    <property type="nucleotide sequence ID" value="NZ_JGYV01000001.1"/>
</dbReference>
<feature type="transmembrane region" description="Helical" evidence="1">
    <location>
        <begin position="552"/>
        <end position="572"/>
    </location>
</feature>
<feature type="transmembrane region" description="Helical" evidence="1">
    <location>
        <begin position="627"/>
        <end position="648"/>
    </location>
</feature>
<dbReference type="Gene3D" id="3.90.550.10">
    <property type="entry name" value="Spore Coat Polysaccharide Biosynthesis Protein SpsA, Chain A"/>
    <property type="match status" value="1"/>
</dbReference>
<feature type="transmembrane region" description="Helical" evidence="1">
    <location>
        <begin position="413"/>
        <end position="434"/>
    </location>
</feature>
<comment type="caution">
    <text evidence="3">The sequence shown here is derived from an EMBL/GenBank/DDBJ whole genome shotgun (WGS) entry which is preliminary data.</text>
</comment>
<evidence type="ECO:0000259" key="2">
    <source>
        <dbReference type="Pfam" id="PF13632"/>
    </source>
</evidence>
<sequence length="1030" mass="110445">MTFPSDSGIQRLVGDALASRPTSCGQRTERDVTAVITVEDDLRYLPHTLGAVLRQTVLPSTIVIADCAGRLERSVQTGFDIACADPDPLAGEPRSERIAVQLVRVTHARSFGDAVKKALRGANVDATTKTLWLLHDDSRPADDHCLETLLDAKRNTPTAALLGAKQCDWDGTALHDVGSYAARMRTVSLVVDGEPDQEQYDARTDVFSVSLAGALVPVNTLVAAHGIDAWFTTFGESADFCRRLCRGGRRVVVVPQARIAHRRARFEGVRTKDGKPLEESEAIDPAMTVMGAGQKYAYTDVTAAWWPLMWLASLFVALGKAVALLFRKMPYRAWCMLCMPWIALANVLGALGPRRRVRMAGPAGRGTMGALRADRRQIRQWNARRDAFDDQRDHVVLDPLAAAHLRHRLVRRWLVAAVGSCLAFALVCAMYWSILRYSLTGASLTSDQLLPTDATFRQLVQSATTQWFFGAGTGVALPPTPWLLVLMGLSVLAGGHVSVAMALFFFLSAPASVLSFWALAGVVTRSDVIRVLSGLLWFAMSLAFGLYAEANLAMLTVMVFLPAALAFSFKAVGLYRTEQPVNPRSSVQSAAWAALLFIPVVAAEPQILLALVVIFFAFLAFVRRHRLMLLLIPFPAAFALAPTIVSAVRHAKDGMWRQLFGDVMVPVESRNGSPRIMDLADVTRQAFGLGEGGTWPSGGSHVLVAVLLLAGTGLLVVLALLALVRPTVFRACRILWTVAICGMLLAVLSGAVVVAVMPYGAASGSVLPGVSLAACGLIASVGLTAGASVTPFSQLATGHSHRFSWAVAARAVVSLALACLTLVACAFGYGIAESGHVAITGSGLPMVAQDYLEQDPDRRVLAVAARDADSVDYAVMRTGRGDLLDDSPAYRVSCAYGLQEGTDDQAIGRVAAELLAASDNEAISELADLGFGGIYVVTRPSEGISAKVSEQLLANITSSQGTQAVVSNEQGTYYRLTSQPVAQQHIDAAGQSAAQHSPWRTAWLWCLGIMVVLYCIVAVPRVTTTKEEQE</sequence>
<dbReference type="InterPro" id="IPR050834">
    <property type="entry name" value="Glycosyltransf_2"/>
</dbReference>
<feature type="transmembrane region" description="Helical" evidence="1">
    <location>
        <begin position="766"/>
        <end position="790"/>
    </location>
</feature>
<accession>A0A087B461</accession>
<evidence type="ECO:0000313" key="4">
    <source>
        <dbReference type="Proteomes" id="UP000029067"/>
    </source>
</evidence>
<dbReference type="InterPro" id="IPR029044">
    <property type="entry name" value="Nucleotide-diphossugar_trans"/>
</dbReference>
<feature type="transmembrane region" description="Helical" evidence="1">
    <location>
        <begin position="331"/>
        <end position="351"/>
    </location>
</feature>
<feature type="transmembrane region" description="Helical" evidence="1">
    <location>
        <begin position="304"/>
        <end position="325"/>
    </location>
</feature>
<feature type="transmembrane region" description="Helical" evidence="1">
    <location>
        <begin position="1002"/>
        <end position="1019"/>
    </location>
</feature>
<name>A0A087B461_9BIFI</name>
<evidence type="ECO:0000256" key="1">
    <source>
        <dbReference type="SAM" id="Phobius"/>
    </source>
</evidence>
<dbReference type="OrthoDB" id="3734530at2"/>
<reference evidence="3 4" key="1">
    <citation type="submission" date="2014-03" db="EMBL/GenBank/DDBJ databases">
        <title>Genomics of Bifidobacteria.</title>
        <authorList>
            <person name="Ventura M."/>
            <person name="Milani C."/>
            <person name="Lugli G.A."/>
        </authorList>
    </citation>
    <scope>NUCLEOTIDE SEQUENCE [LARGE SCALE GENOMIC DNA]</scope>
    <source>
        <strain evidence="3 4">LMG 10738</strain>
    </source>
</reference>
<proteinExistence type="predicted"/>
<dbReference type="Proteomes" id="UP000029067">
    <property type="component" value="Unassembled WGS sequence"/>
</dbReference>
<dbReference type="eggNOG" id="COG1216">
    <property type="taxonomic scope" value="Bacteria"/>
</dbReference>
<protein>
    <submittedName>
        <fullName evidence="3">Membrane spanning protein</fullName>
    </submittedName>
</protein>
<feature type="transmembrane region" description="Helical" evidence="1">
    <location>
        <begin position="811"/>
        <end position="832"/>
    </location>
</feature>
<keyword evidence="1" id="KW-0812">Transmembrane</keyword>
<organism evidence="3 4">
    <name type="scientific">Bifidobacterium cuniculi</name>
    <dbReference type="NCBI Taxonomy" id="1688"/>
    <lineage>
        <taxon>Bacteria</taxon>
        <taxon>Bacillati</taxon>
        <taxon>Actinomycetota</taxon>
        <taxon>Actinomycetes</taxon>
        <taxon>Bifidobacteriales</taxon>
        <taxon>Bifidobacteriaceae</taxon>
        <taxon>Bifidobacterium</taxon>
    </lineage>
</organism>
<keyword evidence="4" id="KW-1185">Reference proteome</keyword>
<feature type="transmembrane region" description="Helical" evidence="1">
    <location>
        <begin position="702"/>
        <end position="723"/>
    </location>
</feature>
<dbReference type="Pfam" id="PF13632">
    <property type="entry name" value="Glyco_trans_2_3"/>
    <property type="match status" value="1"/>
</dbReference>
<dbReference type="STRING" id="1688.BCUN_0306"/>
<dbReference type="SUPFAM" id="SSF53448">
    <property type="entry name" value="Nucleotide-diphospho-sugar transferases"/>
    <property type="match status" value="1"/>
</dbReference>
<keyword evidence="1" id="KW-0472">Membrane</keyword>
<feature type="domain" description="Glycosyltransferase 2-like" evidence="2">
    <location>
        <begin position="133"/>
        <end position="343"/>
    </location>
</feature>
<dbReference type="InterPro" id="IPR001173">
    <property type="entry name" value="Glyco_trans_2-like"/>
</dbReference>
<feature type="transmembrane region" description="Helical" evidence="1">
    <location>
        <begin position="735"/>
        <end position="760"/>
    </location>
</feature>